<keyword evidence="3" id="KW-1185">Reference proteome</keyword>
<dbReference type="PROSITE" id="PS50075">
    <property type="entry name" value="CARRIER"/>
    <property type="match status" value="1"/>
</dbReference>
<evidence type="ECO:0000313" key="2">
    <source>
        <dbReference type="EMBL" id="MBB4979641.1"/>
    </source>
</evidence>
<dbReference type="Gene3D" id="1.10.1200.10">
    <property type="entry name" value="ACP-like"/>
    <property type="match status" value="1"/>
</dbReference>
<dbReference type="RefSeq" id="WP_116161152.1">
    <property type="nucleotide sequence ID" value="NZ_JACHJY010000001.1"/>
</dbReference>
<dbReference type="Proteomes" id="UP000582643">
    <property type="component" value="Unassembled WGS sequence"/>
</dbReference>
<dbReference type="InterPro" id="IPR036736">
    <property type="entry name" value="ACP-like_sf"/>
</dbReference>
<dbReference type="Pfam" id="PF00550">
    <property type="entry name" value="PP-binding"/>
    <property type="match status" value="1"/>
</dbReference>
<organism evidence="2 3">
    <name type="scientific">Streptomyces nymphaeiformis</name>
    <dbReference type="NCBI Taxonomy" id="2663842"/>
    <lineage>
        <taxon>Bacteria</taxon>
        <taxon>Bacillati</taxon>
        <taxon>Actinomycetota</taxon>
        <taxon>Actinomycetes</taxon>
        <taxon>Kitasatosporales</taxon>
        <taxon>Streptomycetaceae</taxon>
        <taxon>Streptomyces</taxon>
    </lineage>
</organism>
<dbReference type="InterPro" id="IPR009081">
    <property type="entry name" value="PP-bd_ACP"/>
</dbReference>
<dbReference type="EMBL" id="JACHJY010000001">
    <property type="protein sequence ID" value="MBB4979641.1"/>
    <property type="molecule type" value="Genomic_DNA"/>
</dbReference>
<evidence type="ECO:0000313" key="3">
    <source>
        <dbReference type="Proteomes" id="UP000582643"/>
    </source>
</evidence>
<protein>
    <submittedName>
        <fullName evidence="2">Acyl carrier protein</fullName>
    </submittedName>
</protein>
<dbReference type="AlphaFoldDB" id="A0A7W7TUM5"/>
<name>A0A7W7TUM5_9ACTN</name>
<dbReference type="SUPFAM" id="SSF47336">
    <property type="entry name" value="ACP-like"/>
    <property type="match status" value="1"/>
</dbReference>
<accession>A0A7W7TUM5</accession>
<comment type="caution">
    <text evidence="2">The sequence shown here is derived from an EMBL/GenBank/DDBJ whole genome shotgun (WGS) entry which is preliminary data.</text>
</comment>
<sequence>MTFDELKTLLVSLGLDPDDITPESTREEAGLDSLLLTELALVLRKERGVPVPEEELYAAPTVTAIEGLVARYAGVA</sequence>
<gene>
    <name evidence="2" type="ORF">GGE06_000529</name>
</gene>
<feature type="domain" description="Carrier" evidence="1">
    <location>
        <begin position="1"/>
        <end position="73"/>
    </location>
</feature>
<reference evidence="2 3" key="1">
    <citation type="submission" date="2020-08" db="EMBL/GenBank/DDBJ databases">
        <title>Genomic Encyclopedia of Type Strains, Phase III (KMG-III): the genomes of soil and plant-associated and newly described type strains.</title>
        <authorList>
            <person name="Whitman W."/>
        </authorList>
    </citation>
    <scope>NUCLEOTIDE SEQUENCE [LARGE SCALE GENOMIC DNA]</scope>
    <source>
        <strain evidence="2 3">SFB5A</strain>
    </source>
</reference>
<evidence type="ECO:0000259" key="1">
    <source>
        <dbReference type="PROSITE" id="PS50075"/>
    </source>
</evidence>
<proteinExistence type="predicted"/>